<evidence type="ECO:0000313" key="12">
    <source>
        <dbReference type="EMBL" id="SPL63507.1"/>
    </source>
</evidence>
<dbReference type="Gene3D" id="1.20.1560.10">
    <property type="entry name" value="ABC transporter type 1, transmembrane domain"/>
    <property type="match status" value="1"/>
</dbReference>
<dbReference type="Gene3D" id="3.40.50.300">
    <property type="entry name" value="P-loop containing nucleotide triphosphate hydrolases"/>
    <property type="match status" value="1"/>
</dbReference>
<evidence type="ECO:0000259" key="11">
    <source>
        <dbReference type="PROSITE" id="PS50929"/>
    </source>
</evidence>
<feature type="compositionally biased region" description="Polar residues" evidence="8">
    <location>
        <begin position="1"/>
        <end position="13"/>
    </location>
</feature>
<reference evidence="13" key="1">
    <citation type="submission" date="2017-12" db="EMBL/GenBank/DDBJ databases">
        <authorList>
            <person name="Diaz M."/>
        </authorList>
    </citation>
    <scope>NUCLEOTIDE SEQUENCE [LARGE SCALE GENOMIC DNA]</scope>
    <source>
        <strain evidence="13">FI11154</strain>
    </source>
</reference>
<dbReference type="SMART" id="SM00382">
    <property type="entry name" value="AAA"/>
    <property type="match status" value="1"/>
</dbReference>
<dbReference type="AlphaFoldDB" id="A0A2P9HHC6"/>
<feature type="transmembrane region" description="Helical" evidence="9">
    <location>
        <begin position="187"/>
        <end position="205"/>
    </location>
</feature>
<evidence type="ECO:0000256" key="7">
    <source>
        <dbReference type="ARBA" id="ARBA00023136"/>
    </source>
</evidence>
<evidence type="ECO:0000256" key="4">
    <source>
        <dbReference type="ARBA" id="ARBA00022741"/>
    </source>
</evidence>
<evidence type="ECO:0000259" key="10">
    <source>
        <dbReference type="PROSITE" id="PS50893"/>
    </source>
</evidence>
<name>A0A2P9HHC6_9HYPH</name>
<dbReference type="Proteomes" id="UP000246073">
    <property type="component" value="Unassembled WGS sequence"/>
</dbReference>
<dbReference type="SUPFAM" id="SSF90123">
    <property type="entry name" value="ABC transporter transmembrane region"/>
    <property type="match status" value="1"/>
</dbReference>
<feature type="transmembrane region" description="Helical" evidence="9">
    <location>
        <begin position="48"/>
        <end position="70"/>
    </location>
</feature>
<feature type="region of interest" description="Disordered" evidence="8">
    <location>
        <begin position="1"/>
        <end position="41"/>
    </location>
</feature>
<accession>A0A2P9HHC6</accession>
<dbReference type="SUPFAM" id="SSF52540">
    <property type="entry name" value="P-loop containing nucleoside triphosphate hydrolases"/>
    <property type="match status" value="1"/>
</dbReference>
<dbReference type="EMBL" id="OOFM01000004">
    <property type="protein sequence ID" value="SPL63507.1"/>
    <property type="molecule type" value="Genomic_DNA"/>
</dbReference>
<evidence type="ECO:0000256" key="9">
    <source>
        <dbReference type="SAM" id="Phobius"/>
    </source>
</evidence>
<proteinExistence type="predicted"/>
<dbReference type="InterPro" id="IPR003593">
    <property type="entry name" value="AAA+_ATPase"/>
</dbReference>
<evidence type="ECO:0000256" key="1">
    <source>
        <dbReference type="ARBA" id="ARBA00004533"/>
    </source>
</evidence>
<dbReference type="Pfam" id="PF00664">
    <property type="entry name" value="ABC_membrane"/>
    <property type="match status" value="1"/>
</dbReference>
<dbReference type="PROSITE" id="PS50929">
    <property type="entry name" value="ABC_TM1F"/>
    <property type="match status" value="1"/>
</dbReference>
<keyword evidence="3 9" id="KW-0812">Transmembrane</keyword>
<keyword evidence="5 12" id="KW-0067">ATP-binding</keyword>
<evidence type="ECO:0000256" key="5">
    <source>
        <dbReference type="ARBA" id="ARBA00022840"/>
    </source>
</evidence>
<feature type="transmembrane region" description="Helical" evidence="9">
    <location>
        <begin position="163"/>
        <end position="181"/>
    </location>
</feature>
<feature type="domain" description="ABC transmembrane type-1" evidence="11">
    <location>
        <begin position="51"/>
        <end position="336"/>
    </location>
</feature>
<dbReference type="InterPro" id="IPR014216">
    <property type="entry name" value="ABC_transptr_CydD"/>
</dbReference>
<dbReference type="InterPro" id="IPR011527">
    <property type="entry name" value="ABC1_TM_dom"/>
</dbReference>
<evidence type="ECO:0000313" key="13">
    <source>
        <dbReference type="Proteomes" id="UP000246073"/>
    </source>
</evidence>
<dbReference type="PROSITE" id="PS50893">
    <property type="entry name" value="ABC_TRANSPORTER_2"/>
    <property type="match status" value="1"/>
</dbReference>
<dbReference type="CDD" id="cd18584">
    <property type="entry name" value="ABC_6TM_AarD_CydD"/>
    <property type="match status" value="1"/>
</dbReference>
<dbReference type="NCBIfam" id="TIGR02857">
    <property type="entry name" value="CydD"/>
    <property type="match status" value="1"/>
</dbReference>
<gene>
    <name evidence="12" type="ORF">OHAE_3439</name>
</gene>
<keyword evidence="6 9" id="KW-1133">Transmembrane helix</keyword>
<dbReference type="PANTHER" id="PTHR24221:SF261">
    <property type="entry name" value="GLUTATHIONE_L-CYSTEINE TRANSPORT SYSTEM ATP-BINDING_PERMEASE PROTEIN CYDD"/>
    <property type="match status" value="1"/>
</dbReference>
<dbReference type="PANTHER" id="PTHR24221">
    <property type="entry name" value="ATP-BINDING CASSETTE SUB-FAMILY B"/>
    <property type="match status" value="1"/>
</dbReference>
<dbReference type="InterPro" id="IPR036640">
    <property type="entry name" value="ABC1_TM_sf"/>
</dbReference>
<comment type="subcellular location">
    <subcellularLocation>
        <location evidence="1">Cell inner membrane</location>
    </subcellularLocation>
    <subcellularLocation>
        <location evidence="2">Cell membrane</location>
        <topology evidence="2">Multi-pass membrane protein</topology>
    </subcellularLocation>
</comment>
<keyword evidence="4" id="KW-0547">Nucleotide-binding</keyword>
<organism evidence="12 13">
    <name type="scientific">Ochrobactrum soli</name>
    <dbReference type="NCBI Taxonomy" id="2448455"/>
    <lineage>
        <taxon>Bacteria</taxon>
        <taxon>Pseudomonadati</taxon>
        <taxon>Pseudomonadota</taxon>
        <taxon>Alphaproteobacteria</taxon>
        <taxon>Hyphomicrobiales</taxon>
        <taxon>Brucellaceae</taxon>
        <taxon>Brucella/Ochrobactrum group</taxon>
        <taxon>Ochrobactrum</taxon>
    </lineage>
</organism>
<dbReference type="CDD" id="cd03228">
    <property type="entry name" value="ABCC_MRP_Like"/>
    <property type="match status" value="1"/>
</dbReference>
<evidence type="ECO:0000256" key="6">
    <source>
        <dbReference type="ARBA" id="ARBA00022989"/>
    </source>
</evidence>
<protein>
    <submittedName>
        <fullName evidence="12">Transport ATP-binding protein CydD</fullName>
    </submittedName>
</protein>
<feature type="transmembrane region" description="Helical" evidence="9">
    <location>
        <begin position="265"/>
        <end position="293"/>
    </location>
</feature>
<dbReference type="Pfam" id="PF00005">
    <property type="entry name" value="ABC_tran"/>
    <property type="match status" value="1"/>
</dbReference>
<dbReference type="InterPro" id="IPR039421">
    <property type="entry name" value="Type_1_exporter"/>
</dbReference>
<keyword evidence="7 9" id="KW-0472">Membrane</keyword>
<feature type="compositionally biased region" description="Basic residues" evidence="8">
    <location>
        <begin position="27"/>
        <end position="38"/>
    </location>
</feature>
<evidence type="ECO:0000256" key="3">
    <source>
        <dbReference type="ARBA" id="ARBA00022692"/>
    </source>
</evidence>
<dbReference type="InterPro" id="IPR003439">
    <property type="entry name" value="ABC_transporter-like_ATP-bd"/>
</dbReference>
<dbReference type="GO" id="GO:0042883">
    <property type="term" value="P:cysteine transport"/>
    <property type="evidence" value="ECO:0007669"/>
    <property type="project" value="InterPro"/>
</dbReference>
<evidence type="ECO:0000256" key="2">
    <source>
        <dbReference type="ARBA" id="ARBA00004651"/>
    </source>
</evidence>
<dbReference type="GO" id="GO:0034040">
    <property type="term" value="F:ATPase-coupled lipid transmembrane transporter activity"/>
    <property type="evidence" value="ECO:0007669"/>
    <property type="project" value="TreeGrafter"/>
</dbReference>
<sequence>MTSDVPQTEQLAENLTPDDGKAQSGKGRPRSSKRRSQRRTVPAMLRRGANLQALAALLWLPQAGLIAYASGRLADTGFDNRIYYAALGIFVLGCLRSLIDGAGAAKAFDAARAELTALRERAFAALSSRSPLDTARPSSGEAASILAEQAEMVVPYLSRFVPVRIRVMLVPLAILLAVFWFSWAAALVLLIAAPLIPIFMALIGWRAKAASEKQLVALGGMNGFLLDRLRGLTTIRSFHAVDATATRLRDNAETLRTKTMKVLRIAFLSSAVLELFAALGVAMVAVYIGFHLLGTLQFGAWGQKLTLGEGLFILLLSPAFFEPLRDLSAVWHDRASGEAAIDALENLSRHAMPVVGGSGVAANELTETDPTVQLHDVGFQYPAGPAVLTGFNLAIEAGEHVALLAPSGYGKSTILALIAGLAAPETGAIRIGGIAMAPENAMFLRQRMSWIGQKPHIFAGSARHNITLGRETTVSPTASIIEDMALAHVVGITGNGVIGENGAGLSGGEALRLALARIAVDPKADIILADEPTAHLDQETAKHIADSLLRLAKGKTLIVATHDEGLARKMDRIIRLADNQDSDPLWQRRAAE</sequence>
<dbReference type="InterPro" id="IPR027417">
    <property type="entry name" value="P-loop_NTPase"/>
</dbReference>
<dbReference type="GO" id="GO:0140359">
    <property type="term" value="F:ABC-type transporter activity"/>
    <property type="evidence" value="ECO:0007669"/>
    <property type="project" value="InterPro"/>
</dbReference>
<dbReference type="GO" id="GO:0016887">
    <property type="term" value="F:ATP hydrolysis activity"/>
    <property type="evidence" value="ECO:0007669"/>
    <property type="project" value="InterPro"/>
</dbReference>
<dbReference type="GO" id="GO:0005524">
    <property type="term" value="F:ATP binding"/>
    <property type="evidence" value="ECO:0007669"/>
    <property type="project" value="UniProtKB-KW"/>
</dbReference>
<feature type="transmembrane region" description="Helical" evidence="9">
    <location>
        <begin position="82"/>
        <end position="99"/>
    </location>
</feature>
<evidence type="ECO:0000256" key="8">
    <source>
        <dbReference type="SAM" id="MobiDB-lite"/>
    </source>
</evidence>
<feature type="domain" description="ABC transporter" evidence="10">
    <location>
        <begin position="372"/>
        <end position="589"/>
    </location>
</feature>
<dbReference type="GO" id="GO:0005886">
    <property type="term" value="C:plasma membrane"/>
    <property type="evidence" value="ECO:0007669"/>
    <property type="project" value="UniProtKB-SubCell"/>
</dbReference>